<evidence type="ECO:0000313" key="1">
    <source>
        <dbReference type="EMBL" id="CCA27194.1"/>
    </source>
</evidence>
<proteinExistence type="predicted"/>
<dbReference type="AlphaFoldDB" id="F0X0B1"/>
<accession>F0X0B1</accession>
<reference evidence="1" key="2">
    <citation type="submission" date="2011-02" db="EMBL/GenBank/DDBJ databases">
        <authorList>
            <person name="MacLean D."/>
        </authorList>
    </citation>
    <scope>NUCLEOTIDE SEQUENCE</scope>
</reference>
<organism evidence="1">
    <name type="scientific">Albugo laibachii Nc14</name>
    <dbReference type="NCBI Taxonomy" id="890382"/>
    <lineage>
        <taxon>Eukaryota</taxon>
        <taxon>Sar</taxon>
        <taxon>Stramenopiles</taxon>
        <taxon>Oomycota</taxon>
        <taxon>Peronosporomycetes</taxon>
        <taxon>Albuginales</taxon>
        <taxon>Albuginaceae</taxon>
        <taxon>Albugo</taxon>
    </lineage>
</organism>
<gene>
    <name evidence="1" type="primary">AlNc14C474G11848</name>
    <name evidence="1" type="ORF">ALNC14_133380</name>
</gene>
<sequence>MGKLAGISTIASQCCSHTRLQREKYVVWFFYFMIRKRFFDCSDQLVVASWSLFMLERLNRPKLAHIQNPEIWVIRRLAEHVQVEAQLAAGLTYKQIVFLDVWIRIILL</sequence>
<name>F0X0B1_9STRA</name>
<dbReference type="HOGENOM" id="CLU_2201952_0_0_1"/>
<dbReference type="EMBL" id="FR824515">
    <property type="protein sequence ID" value="CCA27194.1"/>
    <property type="molecule type" value="Genomic_DNA"/>
</dbReference>
<reference evidence="1" key="1">
    <citation type="journal article" date="2011" name="PLoS Biol.">
        <title>Gene gain and loss during evolution of obligate parasitism in the white rust pathogen of Arabidopsis thaliana.</title>
        <authorList>
            <person name="Kemen E."/>
            <person name="Gardiner A."/>
            <person name="Schultz-Larsen T."/>
            <person name="Kemen A.C."/>
            <person name="Balmuth A.L."/>
            <person name="Robert-Seilaniantz A."/>
            <person name="Bailey K."/>
            <person name="Holub E."/>
            <person name="Studholme D.J."/>
            <person name="Maclean D."/>
            <person name="Jones J.D."/>
        </authorList>
    </citation>
    <scope>NUCLEOTIDE SEQUENCE</scope>
</reference>
<protein>
    <submittedName>
        <fullName evidence="1">AlNc14C474G11848 protein</fullName>
    </submittedName>
</protein>